<dbReference type="AlphaFoldDB" id="A0A8D0C6A2"/>
<dbReference type="Proteomes" id="UP000694421">
    <property type="component" value="Unplaced"/>
</dbReference>
<dbReference type="InterPro" id="IPR036645">
    <property type="entry name" value="Elafin-like_sf"/>
</dbReference>
<dbReference type="SMART" id="SM00217">
    <property type="entry name" value="WAP"/>
    <property type="match status" value="2"/>
</dbReference>
<keyword evidence="2" id="KW-0929">Antimicrobial</keyword>
<dbReference type="GO" id="GO:0019731">
    <property type="term" value="P:antibacterial humoral response"/>
    <property type="evidence" value="ECO:0007669"/>
    <property type="project" value="TreeGrafter"/>
</dbReference>
<name>A0A8D0C6A2_SALMN</name>
<keyword evidence="3 7" id="KW-0732">Signal</keyword>
<reference evidence="9" key="2">
    <citation type="submission" date="2025-09" db="UniProtKB">
        <authorList>
            <consortium name="Ensembl"/>
        </authorList>
    </citation>
    <scope>IDENTIFICATION</scope>
</reference>
<comment type="function">
    <text evidence="1">Damages membranes of susceptible bacteria. Has no hemolytic activity. Not toxic to mice. Does not inhibit the proteinases elastase and cathepsin G.</text>
</comment>
<dbReference type="GO" id="GO:0045087">
    <property type="term" value="P:innate immune response"/>
    <property type="evidence" value="ECO:0007669"/>
    <property type="project" value="TreeGrafter"/>
</dbReference>
<dbReference type="InterPro" id="IPR050514">
    <property type="entry name" value="WAP_four-disulfide_core"/>
</dbReference>
<dbReference type="GO" id="GO:0004867">
    <property type="term" value="F:serine-type endopeptidase inhibitor activity"/>
    <property type="evidence" value="ECO:0007669"/>
    <property type="project" value="TreeGrafter"/>
</dbReference>
<dbReference type="OMA" id="MPWAVEG"/>
<evidence type="ECO:0000313" key="10">
    <source>
        <dbReference type="Proteomes" id="UP000694421"/>
    </source>
</evidence>
<protein>
    <recommendedName>
        <fullName evidence="8">WAP domain-containing protein</fullName>
    </recommendedName>
</protein>
<evidence type="ECO:0000256" key="7">
    <source>
        <dbReference type="SAM" id="SignalP"/>
    </source>
</evidence>
<feature type="domain" description="WAP" evidence="8">
    <location>
        <begin position="79"/>
        <end position="125"/>
    </location>
</feature>
<evidence type="ECO:0000256" key="2">
    <source>
        <dbReference type="ARBA" id="ARBA00022529"/>
    </source>
</evidence>
<accession>A0A8D0C6A2</accession>
<dbReference type="Ensembl" id="ENSSMRT00000020716.1">
    <property type="protein sequence ID" value="ENSSMRP00000017687.1"/>
    <property type="gene ID" value="ENSSMRG00000013797.1"/>
</dbReference>
<dbReference type="GeneTree" id="ENSGT01100000263895"/>
<sequence length="125" mass="13265">MPGTAPPWASQLPLLLLSAAWPSCVAAKPGGCPLLLRGSLGPCPELAVRNCSSDLDCAGKKKCCSVGCSRVCREPVEDKPGSCPTYSVIAPLAICRSNCDMDHDCRDDFKCCRNGCGYLTCTRPR</sequence>
<dbReference type="Pfam" id="PF00095">
    <property type="entry name" value="WAP"/>
    <property type="match status" value="2"/>
</dbReference>
<evidence type="ECO:0000256" key="3">
    <source>
        <dbReference type="ARBA" id="ARBA00022729"/>
    </source>
</evidence>
<dbReference type="FunFam" id="4.10.75.10:FF:000001">
    <property type="entry name" value="Anosmin 1"/>
    <property type="match status" value="1"/>
</dbReference>
<evidence type="ECO:0000256" key="4">
    <source>
        <dbReference type="ARBA" id="ARBA00023022"/>
    </source>
</evidence>
<evidence type="ECO:0000256" key="6">
    <source>
        <dbReference type="ARBA" id="ARBA00035122"/>
    </source>
</evidence>
<evidence type="ECO:0000313" key="9">
    <source>
        <dbReference type="Ensembl" id="ENSSMRP00000017687.1"/>
    </source>
</evidence>
<keyword evidence="10" id="KW-1185">Reference proteome</keyword>
<proteinExistence type="inferred from homology"/>
<keyword evidence="4" id="KW-0044">Antibiotic</keyword>
<organism evidence="9 10">
    <name type="scientific">Salvator merianae</name>
    <name type="common">Argentine black and white tegu</name>
    <name type="synonym">Tupinambis merianae</name>
    <dbReference type="NCBI Taxonomy" id="96440"/>
    <lineage>
        <taxon>Eukaryota</taxon>
        <taxon>Metazoa</taxon>
        <taxon>Chordata</taxon>
        <taxon>Craniata</taxon>
        <taxon>Vertebrata</taxon>
        <taxon>Euteleostomi</taxon>
        <taxon>Lepidosauria</taxon>
        <taxon>Squamata</taxon>
        <taxon>Bifurcata</taxon>
        <taxon>Unidentata</taxon>
        <taxon>Episquamata</taxon>
        <taxon>Laterata</taxon>
        <taxon>Teiioidea</taxon>
        <taxon>Teiidae</taxon>
        <taxon>Salvator</taxon>
    </lineage>
</organism>
<evidence type="ECO:0000256" key="5">
    <source>
        <dbReference type="ARBA" id="ARBA00023157"/>
    </source>
</evidence>
<feature type="domain" description="WAP" evidence="8">
    <location>
        <begin position="25"/>
        <end position="76"/>
    </location>
</feature>
<dbReference type="PANTHER" id="PTHR19441:SF30">
    <property type="entry name" value="ELAFIN"/>
    <property type="match status" value="1"/>
</dbReference>
<dbReference type="InterPro" id="IPR008197">
    <property type="entry name" value="WAP_dom"/>
</dbReference>
<dbReference type="Gene3D" id="4.10.75.10">
    <property type="entry name" value="Elafin-like"/>
    <property type="match status" value="2"/>
</dbReference>
<dbReference type="GO" id="GO:0005615">
    <property type="term" value="C:extracellular space"/>
    <property type="evidence" value="ECO:0007669"/>
    <property type="project" value="TreeGrafter"/>
</dbReference>
<keyword evidence="5" id="KW-1015">Disulfide bond</keyword>
<feature type="chain" id="PRO_5034422863" description="WAP domain-containing protein" evidence="7">
    <location>
        <begin position="28"/>
        <end position="125"/>
    </location>
</feature>
<dbReference type="PRINTS" id="PR00003">
    <property type="entry name" value="4DISULPHCORE"/>
</dbReference>
<feature type="signal peptide" evidence="7">
    <location>
        <begin position="1"/>
        <end position="27"/>
    </location>
</feature>
<dbReference type="SUPFAM" id="SSF57256">
    <property type="entry name" value="Elafin-like"/>
    <property type="match status" value="2"/>
</dbReference>
<comment type="similarity">
    <text evidence="6">Belongs to the venom waprin family.</text>
</comment>
<evidence type="ECO:0000256" key="1">
    <source>
        <dbReference type="ARBA" id="ARBA00002473"/>
    </source>
</evidence>
<dbReference type="PANTHER" id="PTHR19441">
    <property type="entry name" value="WHEY ACDIC PROTEIN WAP"/>
    <property type="match status" value="1"/>
</dbReference>
<dbReference type="PROSITE" id="PS51390">
    <property type="entry name" value="WAP"/>
    <property type="match status" value="2"/>
</dbReference>
<reference evidence="9" key="1">
    <citation type="submission" date="2025-08" db="UniProtKB">
        <authorList>
            <consortium name="Ensembl"/>
        </authorList>
    </citation>
    <scope>IDENTIFICATION</scope>
</reference>
<evidence type="ECO:0000259" key="8">
    <source>
        <dbReference type="PROSITE" id="PS51390"/>
    </source>
</evidence>